<sequence>MNGNDNFNDADMGTSGGANGQQPKRVRVLLSCHPCRNSKLKCDRATPCGQCLRKGKPDGCLYAPRPEKRRPAKTMAARLKRLEGMVREMIDTDDDVQIPALRQKPEQEPSTGAVVVRGPKATSFVGGTHFMAMLEDIEDLKSYFEDSTEGGDEAHDPYENAGPAELLMFSRGVPRDRRELLAILPERAICDRLMNRYFNSNSPSQHIVHVPTFLQEYNEFIQNPYGTPLHWIALLYMVLALGIFFSAYHAPHELESDSSVPAMDRFKQFRGAAGWALIWGKYSQPGPHTLQAFLLYVEGDFMSNRENRMNCYLLSSIMIRLMLKMGLHRDPSKLPNITPYEGEMRRRMWNLAIQIDLLVGFNLGLPSMMNGIESDTDFPTHLMDTDFGKDTKVLPPARPTTDYTPLTYPIYKAKLIRGFFHVVKQAHSLTPPTYADVMKIDAQIDETWNSVPTFMQMKPIAQCVMDPPIQVIQRFGLASIYQKSRCILHRRYLVEVVTQPEHDYSRRTCLNAALSLLSYQEMMHDACKPGGLLNQGTWFVAALVAVHDFLLADMVVALVVQTDKFWEVGGESNWMARGGPTVSRNELLGRIKKSHTTWSDLASGAPEFKKAAEVVGTMLRKIQAQLGVEIGDLELSPAGASSNGGETTSSIASLTIDSSGPSTASPNNMEPPPENFADFGLVGANLTTMPNGLAHVASDPPWMMQNGSDWSYFDAITRGPDDIQPPAQMTQDAWLSEKAMEELSTFVASNSWEFPPS</sequence>
<gene>
    <name evidence="1" type="ORF">F4821DRAFT_56799</name>
</gene>
<evidence type="ECO:0000313" key="2">
    <source>
        <dbReference type="Proteomes" id="UP001497680"/>
    </source>
</evidence>
<comment type="caution">
    <text evidence="1">The sequence shown here is derived from an EMBL/GenBank/DDBJ whole genome shotgun (WGS) entry which is preliminary data.</text>
</comment>
<protein>
    <submittedName>
        <fullName evidence="1">Uncharacterized protein</fullName>
    </submittedName>
</protein>
<organism evidence="1 2">
    <name type="scientific">Hypoxylon rubiginosum</name>
    <dbReference type="NCBI Taxonomy" id="110542"/>
    <lineage>
        <taxon>Eukaryota</taxon>
        <taxon>Fungi</taxon>
        <taxon>Dikarya</taxon>
        <taxon>Ascomycota</taxon>
        <taxon>Pezizomycotina</taxon>
        <taxon>Sordariomycetes</taxon>
        <taxon>Xylariomycetidae</taxon>
        <taxon>Xylariales</taxon>
        <taxon>Hypoxylaceae</taxon>
        <taxon>Hypoxylon</taxon>
    </lineage>
</organism>
<dbReference type="EMBL" id="MU394295">
    <property type="protein sequence ID" value="KAI6089480.1"/>
    <property type="molecule type" value="Genomic_DNA"/>
</dbReference>
<dbReference type="Proteomes" id="UP001497680">
    <property type="component" value="Unassembled WGS sequence"/>
</dbReference>
<proteinExistence type="predicted"/>
<reference evidence="1 2" key="1">
    <citation type="journal article" date="2022" name="New Phytol.">
        <title>Ecological generalism drives hyperdiversity of secondary metabolite gene clusters in xylarialean endophytes.</title>
        <authorList>
            <person name="Franco M.E.E."/>
            <person name="Wisecaver J.H."/>
            <person name="Arnold A.E."/>
            <person name="Ju Y.M."/>
            <person name="Slot J.C."/>
            <person name="Ahrendt S."/>
            <person name="Moore L.P."/>
            <person name="Eastman K.E."/>
            <person name="Scott K."/>
            <person name="Konkel Z."/>
            <person name="Mondo S.J."/>
            <person name="Kuo A."/>
            <person name="Hayes R.D."/>
            <person name="Haridas S."/>
            <person name="Andreopoulos B."/>
            <person name="Riley R."/>
            <person name="LaButti K."/>
            <person name="Pangilinan J."/>
            <person name="Lipzen A."/>
            <person name="Amirebrahimi M."/>
            <person name="Yan J."/>
            <person name="Adam C."/>
            <person name="Keymanesh K."/>
            <person name="Ng V."/>
            <person name="Louie K."/>
            <person name="Northen T."/>
            <person name="Drula E."/>
            <person name="Henrissat B."/>
            <person name="Hsieh H.M."/>
            <person name="Youens-Clark K."/>
            <person name="Lutzoni F."/>
            <person name="Miadlikowska J."/>
            <person name="Eastwood D.C."/>
            <person name="Hamelin R.C."/>
            <person name="Grigoriev I.V."/>
            <person name="U'Ren J.M."/>
        </authorList>
    </citation>
    <scope>NUCLEOTIDE SEQUENCE [LARGE SCALE GENOMIC DNA]</scope>
    <source>
        <strain evidence="1 2">ER1909</strain>
    </source>
</reference>
<accession>A0ACC0DAF6</accession>
<evidence type="ECO:0000313" key="1">
    <source>
        <dbReference type="EMBL" id="KAI6089480.1"/>
    </source>
</evidence>
<name>A0ACC0DAF6_9PEZI</name>
<keyword evidence="2" id="KW-1185">Reference proteome</keyword>